<name>A0A1E5PSB6_9ACTN</name>
<proteinExistence type="predicted"/>
<feature type="transmembrane region" description="Helical" evidence="2">
    <location>
        <begin position="256"/>
        <end position="276"/>
    </location>
</feature>
<feature type="transmembrane region" description="Helical" evidence="2">
    <location>
        <begin position="199"/>
        <end position="219"/>
    </location>
</feature>
<sequence length="513" mass="54052">MAGWDQRAVALVVLRGTATDRGIFEAEVAAQGWDVLERDGPAATPTAESTCAYLVEVRFPGSGYRATTGARERLEAVADRLVLDMVVEAVQLVERDPLDLPVWHGYQPPRLPPCTTPVPLPERVRERAATWWAVTLGPRDTGRQVRAESEAEARALAGRALPGAPPAPNGSSVRRSMGTGPRPAGQQVPRRRGPARQFAMVRFPVLLALLCGAWTGALWGRGPGAWWPVLPCLAVALAGAAVVLRRAAPALPASGVGAAAFALVAGVCVIAAHAVATAPDTATGFAFVAVGIGIGSMVGTGVWLLVRQSSWGRALPWLLPAALPLVVVLLPGFGLTLPAAYLDSFGVDLEDVEVPAAWRVIGALKVVAALALWLLAPAFIGYAKHLHYLVKDRWMAYTVAGFLLFYCTVASAWALALQPAAAAGARAVAAAAEGRTPPFYYGIKPEWMCVWTVADVDKVPVEGGRLARGSAYLLLGDAGGTAVLWDAREKQALKVPLAFLRLVPADAPRQPCG</sequence>
<evidence type="ECO:0000256" key="2">
    <source>
        <dbReference type="SAM" id="Phobius"/>
    </source>
</evidence>
<keyword evidence="2" id="KW-1133">Transmembrane helix</keyword>
<feature type="compositionally biased region" description="Basic and acidic residues" evidence="1">
    <location>
        <begin position="142"/>
        <end position="153"/>
    </location>
</feature>
<evidence type="ECO:0000313" key="3">
    <source>
        <dbReference type="EMBL" id="OEJ32427.1"/>
    </source>
</evidence>
<dbReference type="Proteomes" id="UP000095705">
    <property type="component" value="Unassembled WGS sequence"/>
</dbReference>
<feature type="transmembrane region" description="Helical" evidence="2">
    <location>
        <begin position="361"/>
        <end position="382"/>
    </location>
</feature>
<dbReference type="OrthoDB" id="4211751at2"/>
<dbReference type="STRING" id="36818.BGK67_14805"/>
<keyword evidence="4" id="KW-1185">Reference proteome</keyword>
<dbReference type="AlphaFoldDB" id="A0A1E5PSB6"/>
<dbReference type="EMBL" id="MEHK01000001">
    <property type="protein sequence ID" value="OEJ32427.1"/>
    <property type="molecule type" value="Genomic_DNA"/>
</dbReference>
<evidence type="ECO:0008006" key="5">
    <source>
        <dbReference type="Google" id="ProtNLM"/>
    </source>
</evidence>
<keyword evidence="2" id="KW-0472">Membrane</keyword>
<feature type="region of interest" description="Disordered" evidence="1">
    <location>
        <begin position="142"/>
        <end position="193"/>
    </location>
</feature>
<comment type="caution">
    <text evidence="3">The sequence shown here is derived from an EMBL/GenBank/DDBJ whole genome shotgun (WGS) entry which is preliminary data.</text>
</comment>
<reference evidence="3 4" key="1">
    <citation type="submission" date="2016-08" db="EMBL/GenBank/DDBJ databases">
        <title>The complete genome of Streptomyces subrutilus 10-1-1.</title>
        <authorList>
            <person name="Chen X."/>
        </authorList>
    </citation>
    <scope>NUCLEOTIDE SEQUENCE [LARGE SCALE GENOMIC DNA]</scope>
    <source>
        <strain evidence="3 4">10-1-1</strain>
    </source>
</reference>
<keyword evidence="2" id="KW-0812">Transmembrane</keyword>
<feature type="transmembrane region" description="Helical" evidence="2">
    <location>
        <begin position="318"/>
        <end position="341"/>
    </location>
</feature>
<feature type="transmembrane region" description="Helical" evidence="2">
    <location>
        <begin position="282"/>
        <end position="306"/>
    </location>
</feature>
<feature type="transmembrane region" description="Helical" evidence="2">
    <location>
        <begin position="394"/>
        <end position="416"/>
    </location>
</feature>
<dbReference type="RefSeq" id="WP_069920702.1">
    <property type="nucleotide sequence ID" value="NZ_MEHK01000001.1"/>
</dbReference>
<feature type="transmembrane region" description="Helical" evidence="2">
    <location>
        <begin position="225"/>
        <end position="244"/>
    </location>
</feature>
<protein>
    <recommendedName>
        <fullName evidence="5">NnrS multi-domain protein</fullName>
    </recommendedName>
</protein>
<evidence type="ECO:0000313" key="4">
    <source>
        <dbReference type="Proteomes" id="UP000095705"/>
    </source>
</evidence>
<gene>
    <name evidence="3" type="ORF">BGK67_14805</name>
</gene>
<accession>A0A1E5PSB6</accession>
<evidence type="ECO:0000256" key="1">
    <source>
        <dbReference type="SAM" id="MobiDB-lite"/>
    </source>
</evidence>
<organism evidence="3 4">
    <name type="scientific">Streptomyces subrutilus</name>
    <dbReference type="NCBI Taxonomy" id="36818"/>
    <lineage>
        <taxon>Bacteria</taxon>
        <taxon>Bacillati</taxon>
        <taxon>Actinomycetota</taxon>
        <taxon>Actinomycetes</taxon>
        <taxon>Kitasatosporales</taxon>
        <taxon>Streptomycetaceae</taxon>
        <taxon>Streptomyces</taxon>
    </lineage>
</organism>